<keyword evidence="2" id="KW-1185">Reference proteome</keyword>
<dbReference type="SUPFAM" id="SSF53955">
    <property type="entry name" value="Lysozyme-like"/>
    <property type="match status" value="1"/>
</dbReference>
<evidence type="ECO:0000313" key="1">
    <source>
        <dbReference type="EMBL" id="QGX99133.1"/>
    </source>
</evidence>
<gene>
    <name evidence="1" type="ORF">EI983_12980</name>
</gene>
<dbReference type="RefSeq" id="WP_157707813.1">
    <property type="nucleotide sequence ID" value="NZ_CP034348.1"/>
</dbReference>
<dbReference type="Gene3D" id="1.10.530.10">
    <property type="match status" value="1"/>
</dbReference>
<evidence type="ECO:0000313" key="2">
    <source>
        <dbReference type="Proteomes" id="UP000428330"/>
    </source>
</evidence>
<dbReference type="InterPro" id="IPR023346">
    <property type="entry name" value="Lysozyme-like_dom_sf"/>
</dbReference>
<proteinExistence type="predicted"/>
<dbReference type="OrthoDB" id="7851400at2"/>
<protein>
    <recommendedName>
        <fullName evidence="3">Lysozyme</fullName>
    </recommendedName>
</protein>
<reference evidence="2" key="1">
    <citation type="submission" date="2018-12" db="EMBL/GenBank/DDBJ databases">
        <title>Complete genome sequence of Roseovarius sp. MME-070.</title>
        <authorList>
            <person name="Nam Y.-D."/>
            <person name="Kang J."/>
            <person name="Chung W.-H."/>
            <person name="Park Y.S."/>
        </authorList>
    </citation>
    <scope>NUCLEOTIDE SEQUENCE [LARGE SCALE GENOMIC DNA]</scope>
    <source>
        <strain evidence="2">MME-070</strain>
    </source>
</reference>
<dbReference type="Proteomes" id="UP000428330">
    <property type="component" value="Chromosome"/>
</dbReference>
<dbReference type="EMBL" id="CP034348">
    <property type="protein sequence ID" value="QGX99133.1"/>
    <property type="molecule type" value="Genomic_DNA"/>
</dbReference>
<dbReference type="KEGG" id="rom:EI983_12980"/>
<dbReference type="AlphaFoldDB" id="A0A6I6ITB2"/>
<sequence>MLALIGFAEAGKLQYDAIHVSARRRPHKRPTEMTVGEVFHWIRKTPGQQHAIGRYQFIPSTLLMLTDRANVAAQSRFNRQLQDKLGVMLLHDAGYREFLNGEITLTKFMDNLAWIWAGLPLRNGRSAYRGVAGNRATISRTFYAKQMQKIFS</sequence>
<accession>A0A6I6ITB2</accession>
<evidence type="ECO:0008006" key="3">
    <source>
        <dbReference type="Google" id="ProtNLM"/>
    </source>
</evidence>
<name>A0A6I6ITB2_9RHOB</name>
<organism evidence="1 2">
    <name type="scientific">Roseovarius faecimaris</name>
    <dbReference type="NCBI Taxonomy" id="2494550"/>
    <lineage>
        <taxon>Bacteria</taxon>
        <taxon>Pseudomonadati</taxon>
        <taxon>Pseudomonadota</taxon>
        <taxon>Alphaproteobacteria</taxon>
        <taxon>Rhodobacterales</taxon>
        <taxon>Roseobacteraceae</taxon>
        <taxon>Roseovarius</taxon>
    </lineage>
</organism>